<evidence type="ECO:0000313" key="2">
    <source>
        <dbReference type="EMBL" id="KAK3773714.1"/>
    </source>
</evidence>
<accession>A0AAE1DK58</accession>
<dbReference type="Proteomes" id="UP001283361">
    <property type="component" value="Unassembled WGS sequence"/>
</dbReference>
<dbReference type="AlphaFoldDB" id="A0AAE1DK58"/>
<keyword evidence="3" id="KW-1185">Reference proteome</keyword>
<proteinExistence type="predicted"/>
<reference evidence="2" key="1">
    <citation type="journal article" date="2023" name="G3 (Bethesda)">
        <title>A reference genome for the long-term kleptoplast-retaining sea slug Elysia crispata morphotype clarki.</title>
        <authorList>
            <person name="Eastman K.E."/>
            <person name="Pendleton A.L."/>
            <person name="Shaikh M.A."/>
            <person name="Suttiyut T."/>
            <person name="Ogas R."/>
            <person name="Tomko P."/>
            <person name="Gavelis G."/>
            <person name="Widhalm J.R."/>
            <person name="Wisecaver J.H."/>
        </authorList>
    </citation>
    <scope>NUCLEOTIDE SEQUENCE</scope>
    <source>
        <strain evidence="2">ECLA1</strain>
    </source>
</reference>
<protein>
    <submittedName>
        <fullName evidence="2">Uncharacterized protein</fullName>
    </submittedName>
</protein>
<organism evidence="2 3">
    <name type="scientific">Elysia crispata</name>
    <name type="common">lettuce slug</name>
    <dbReference type="NCBI Taxonomy" id="231223"/>
    <lineage>
        <taxon>Eukaryota</taxon>
        <taxon>Metazoa</taxon>
        <taxon>Spiralia</taxon>
        <taxon>Lophotrochozoa</taxon>
        <taxon>Mollusca</taxon>
        <taxon>Gastropoda</taxon>
        <taxon>Heterobranchia</taxon>
        <taxon>Euthyneura</taxon>
        <taxon>Panpulmonata</taxon>
        <taxon>Sacoglossa</taxon>
        <taxon>Placobranchoidea</taxon>
        <taxon>Plakobranchidae</taxon>
        <taxon>Elysia</taxon>
    </lineage>
</organism>
<evidence type="ECO:0000313" key="3">
    <source>
        <dbReference type="Proteomes" id="UP001283361"/>
    </source>
</evidence>
<gene>
    <name evidence="2" type="ORF">RRG08_001443</name>
</gene>
<sequence length="127" mass="14111">MRMSLYLLVMTVTDSDGEARSRSSYSDSGVEESVDPNINMSITEESVDGSVIRTRSYYGKERRSTPMAADAQTTRANVVTLPRNRIPNTETATSPAETFGLLICHDMIKLMKKAKGREETDGKKLMI</sequence>
<name>A0AAE1DK58_9GAST</name>
<dbReference type="EMBL" id="JAWDGP010003518">
    <property type="protein sequence ID" value="KAK3773714.1"/>
    <property type="molecule type" value="Genomic_DNA"/>
</dbReference>
<comment type="caution">
    <text evidence="2">The sequence shown here is derived from an EMBL/GenBank/DDBJ whole genome shotgun (WGS) entry which is preliminary data.</text>
</comment>
<evidence type="ECO:0000256" key="1">
    <source>
        <dbReference type="SAM" id="MobiDB-lite"/>
    </source>
</evidence>
<feature type="region of interest" description="Disordered" evidence="1">
    <location>
        <begin position="17"/>
        <end position="36"/>
    </location>
</feature>